<gene>
    <name evidence="1" type="ORF">PhaeoP97_01523</name>
</gene>
<reference evidence="2" key="1">
    <citation type="submission" date="2016-07" db="EMBL/GenBank/DDBJ databases">
        <title>Phaeobacter portensis sp. nov., a tropodithietic acid producing bacterium isolated from a German harbor.</title>
        <authorList>
            <person name="Freese H.M."/>
            <person name="Bunk B."/>
            <person name="Breider S."/>
            <person name="Brinkhoff T."/>
        </authorList>
    </citation>
    <scope>NUCLEOTIDE SEQUENCE [LARGE SCALE GENOMIC DNA]</scope>
    <source>
        <strain evidence="2">P97</strain>
    </source>
</reference>
<sequence length="92" mass="10821">MRATTITDQEIEKIHEALSDAWSEYSEWMQVADAAAEDGKEFPFYISGTKQRRDRMRGALELMHQLRWALDEMSAHQELQHVERRFKGNPNV</sequence>
<protein>
    <submittedName>
        <fullName evidence="1">Uncharacterized protein</fullName>
    </submittedName>
</protein>
<name>A0A1L3I494_9RHOB</name>
<keyword evidence="2" id="KW-1185">Reference proteome</keyword>
<proteinExistence type="predicted"/>
<dbReference type="EMBL" id="CP016364">
    <property type="protein sequence ID" value="APG46943.1"/>
    <property type="molecule type" value="Genomic_DNA"/>
</dbReference>
<dbReference type="Proteomes" id="UP000183859">
    <property type="component" value="Chromosome"/>
</dbReference>
<organism evidence="1 2">
    <name type="scientific">Phaeobacter porticola</name>
    <dbReference type="NCBI Taxonomy" id="1844006"/>
    <lineage>
        <taxon>Bacteria</taxon>
        <taxon>Pseudomonadati</taxon>
        <taxon>Pseudomonadota</taxon>
        <taxon>Alphaproteobacteria</taxon>
        <taxon>Rhodobacterales</taxon>
        <taxon>Roseobacteraceae</taxon>
        <taxon>Phaeobacter</taxon>
    </lineage>
</organism>
<dbReference type="KEGG" id="php:PhaeoP97_01523"/>
<accession>A0A1L3I494</accession>
<evidence type="ECO:0000313" key="1">
    <source>
        <dbReference type="EMBL" id="APG46943.1"/>
    </source>
</evidence>
<evidence type="ECO:0000313" key="2">
    <source>
        <dbReference type="Proteomes" id="UP000183859"/>
    </source>
</evidence>
<dbReference type="OrthoDB" id="9840994at2"/>
<dbReference type="AlphaFoldDB" id="A0A1L3I494"/>
<dbReference type="RefSeq" id="WP_072504554.1">
    <property type="nucleotide sequence ID" value="NZ_CP016364.1"/>
</dbReference>